<evidence type="ECO:0000313" key="3">
    <source>
        <dbReference type="EMBL" id="MCA1854922.1"/>
    </source>
</evidence>
<gene>
    <name evidence="3" type="ORF">LE190_03115</name>
</gene>
<feature type="chain" id="PRO_5046230020" description="DUF4124 domain-containing protein" evidence="2">
    <location>
        <begin position="31"/>
        <end position="173"/>
    </location>
</feature>
<comment type="caution">
    <text evidence="3">The sequence shown here is derived from an EMBL/GenBank/DDBJ whole genome shotgun (WGS) entry which is preliminary data.</text>
</comment>
<evidence type="ECO:0008006" key="5">
    <source>
        <dbReference type="Google" id="ProtNLM"/>
    </source>
</evidence>
<dbReference type="EMBL" id="JAHYBX010000001">
    <property type="protein sequence ID" value="MCA1854922.1"/>
    <property type="molecule type" value="Genomic_DNA"/>
</dbReference>
<evidence type="ECO:0000313" key="4">
    <source>
        <dbReference type="Proteomes" id="UP001198602"/>
    </source>
</evidence>
<protein>
    <recommendedName>
        <fullName evidence="5">DUF4124 domain-containing protein</fullName>
    </recommendedName>
</protein>
<feature type="region of interest" description="Disordered" evidence="1">
    <location>
        <begin position="48"/>
        <end position="102"/>
    </location>
</feature>
<keyword evidence="4" id="KW-1185">Reference proteome</keyword>
<feature type="compositionally biased region" description="Pro residues" evidence="1">
    <location>
        <begin position="48"/>
        <end position="76"/>
    </location>
</feature>
<dbReference type="Proteomes" id="UP001198602">
    <property type="component" value="Unassembled WGS sequence"/>
</dbReference>
<accession>A0ABS7Y750</accession>
<name>A0ABS7Y750_9BURK</name>
<dbReference type="RefSeq" id="WP_225237336.1">
    <property type="nucleotide sequence ID" value="NZ_JAHYBX010000001.1"/>
</dbReference>
<feature type="compositionally biased region" description="Pro residues" evidence="1">
    <location>
        <begin position="89"/>
        <end position="102"/>
    </location>
</feature>
<evidence type="ECO:0000256" key="1">
    <source>
        <dbReference type="SAM" id="MobiDB-lite"/>
    </source>
</evidence>
<organism evidence="3 4">
    <name type="scientific">Massilia hydrophila</name>
    <dbReference type="NCBI Taxonomy" id="3044279"/>
    <lineage>
        <taxon>Bacteria</taxon>
        <taxon>Pseudomonadati</taxon>
        <taxon>Pseudomonadota</taxon>
        <taxon>Betaproteobacteria</taxon>
        <taxon>Burkholderiales</taxon>
        <taxon>Oxalobacteraceae</taxon>
        <taxon>Telluria group</taxon>
        <taxon>Massilia</taxon>
    </lineage>
</organism>
<evidence type="ECO:0000256" key="2">
    <source>
        <dbReference type="SAM" id="SignalP"/>
    </source>
</evidence>
<proteinExistence type="predicted"/>
<feature type="signal peptide" evidence="2">
    <location>
        <begin position="1"/>
        <end position="30"/>
    </location>
</feature>
<reference evidence="3 4" key="1">
    <citation type="submission" date="2021-07" db="EMBL/GenBank/DDBJ databases">
        <title>Characterization of Violacein-producing bacteria and related species.</title>
        <authorList>
            <person name="Wilson H.S."/>
            <person name="De Leon M.E."/>
        </authorList>
    </citation>
    <scope>NUCLEOTIDE SEQUENCE [LARGE SCALE GENOMIC DNA]</scope>
    <source>
        <strain evidence="3 4">HSC-2F05</strain>
    </source>
</reference>
<sequence>MHRNHTSRKPVLAILATLVLLGGSTPGAHAGVFVHVTCTATVNGNCPSPPAPPAPPPPPAPPEPSAIPAPPAPPAAPAGRRARHAPALPALPAPPALPALPPMPAIPALPAMPPAPPAPPPLPEVPEAAHAACAGKPEGSRLTHVLGKDETMDGVCGRAGGRPVFQLHTYRRG</sequence>
<keyword evidence="2" id="KW-0732">Signal</keyword>